<protein>
    <submittedName>
        <fullName evidence="2">Uncharacterized protein</fullName>
    </submittedName>
</protein>
<dbReference type="EMBL" id="ML770208">
    <property type="protein sequence ID" value="KAE9384153.1"/>
    <property type="molecule type" value="Genomic_DNA"/>
</dbReference>
<gene>
    <name evidence="2" type="ORF">BT96DRAFT_1008362</name>
</gene>
<sequence>MHTEKTRKIIVLSNHIQEKHGSQGPEKHQHAQEGDVQQIQLALTPNGSTLHSADVEAEICAALDSIGLENSSKDESNLWAWEDSGNESGSEHEELEVSNVGNDSESIPTFCNIVEEMMDNSEDEDEDDSETLNIDNAEACTLANLFDYPHFDEFLPNPTPNSPISFASVMEFWKDIKTALNAERTRQETLSSE</sequence>
<feature type="region of interest" description="Disordered" evidence="1">
    <location>
        <begin position="15"/>
        <end position="35"/>
    </location>
</feature>
<keyword evidence="3" id="KW-1185">Reference proteome</keyword>
<evidence type="ECO:0000313" key="3">
    <source>
        <dbReference type="Proteomes" id="UP000799118"/>
    </source>
</evidence>
<feature type="compositionally biased region" description="Basic and acidic residues" evidence="1">
    <location>
        <begin position="16"/>
        <end position="33"/>
    </location>
</feature>
<feature type="region of interest" description="Disordered" evidence="1">
    <location>
        <begin position="80"/>
        <end position="102"/>
    </location>
</feature>
<evidence type="ECO:0000313" key="2">
    <source>
        <dbReference type="EMBL" id="KAE9384153.1"/>
    </source>
</evidence>
<dbReference type="Proteomes" id="UP000799118">
    <property type="component" value="Unassembled WGS sequence"/>
</dbReference>
<proteinExistence type="predicted"/>
<accession>A0A6A4GFL1</accession>
<reference evidence="2" key="1">
    <citation type="journal article" date="2019" name="Environ. Microbiol.">
        <title>Fungal ecological strategies reflected in gene transcription - a case study of two litter decomposers.</title>
        <authorList>
            <person name="Barbi F."/>
            <person name="Kohler A."/>
            <person name="Barry K."/>
            <person name="Baskaran P."/>
            <person name="Daum C."/>
            <person name="Fauchery L."/>
            <person name="Ihrmark K."/>
            <person name="Kuo A."/>
            <person name="LaButti K."/>
            <person name="Lipzen A."/>
            <person name="Morin E."/>
            <person name="Grigoriev I.V."/>
            <person name="Henrissat B."/>
            <person name="Lindahl B."/>
            <person name="Martin F."/>
        </authorList>
    </citation>
    <scope>NUCLEOTIDE SEQUENCE</scope>
    <source>
        <strain evidence="2">JB14</strain>
    </source>
</reference>
<organism evidence="2 3">
    <name type="scientific">Gymnopus androsaceus JB14</name>
    <dbReference type="NCBI Taxonomy" id="1447944"/>
    <lineage>
        <taxon>Eukaryota</taxon>
        <taxon>Fungi</taxon>
        <taxon>Dikarya</taxon>
        <taxon>Basidiomycota</taxon>
        <taxon>Agaricomycotina</taxon>
        <taxon>Agaricomycetes</taxon>
        <taxon>Agaricomycetidae</taxon>
        <taxon>Agaricales</taxon>
        <taxon>Marasmiineae</taxon>
        <taxon>Omphalotaceae</taxon>
        <taxon>Gymnopus</taxon>
    </lineage>
</organism>
<name>A0A6A4GFL1_9AGAR</name>
<dbReference type="AlphaFoldDB" id="A0A6A4GFL1"/>
<evidence type="ECO:0000256" key="1">
    <source>
        <dbReference type="SAM" id="MobiDB-lite"/>
    </source>
</evidence>